<evidence type="ECO:0000256" key="2">
    <source>
        <dbReference type="PROSITE-ProRule" id="PRU00376"/>
    </source>
</evidence>
<comment type="caution">
    <text evidence="5">The sequence shown here is derived from an EMBL/GenBank/DDBJ whole genome shotgun (WGS) entry which is preliminary data.</text>
</comment>
<evidence type="ECO:0000313" key="5">
    <source>
        <dbReference type="EMBL" id="KAG2195098.1"/>
    </source>
</evidence>
<dbReference type="InterPro" id="IPR055129">
    <property type="entry name" value="YEATS_dom"/>
</dbReference>
<dbReference type="Pfam" id="PF03366">
    <property type="entry name" value="YEATS"/>
    <property type="match status" value="1"/>
</dbReference>
<organism evidence="5 6">
    <name type="scientific">Mucor plumbeus</name>
    <dbReference type="NCBI Taxonomy" id="97098"/>
    <lineage>
        <taxon>Eukaryota</taxon>
        <taxon>Fungi</taxon>
        <taxon>Fungi incertae sedis</taxon>
        <taxon>Mucoromycota</taxon>
        <taxon>Mucoromycotina</taxon>
        <taxon>Mucoromycetes</taxon>
        <taxon>Mucorales</taxon>
        <taxon>Mucorineae</taxon>
        <taxon>Mucoraceae</taxon>
        <taxon>Mucor</taxon>
    </lineage>
</organism>
<dbReference type="GO" id="GO:0006355">
    <property type="term" value="P:regulation of DNA-templated transcription"/>
    <property type="evidence" value="ECO:0007669"/>
    <property type="project" value="InterPro"/>
</dbReference>
<gene>
    <name evidence="5" type="ORF">INT46_003414</name>
</gene>
<dbReference type="GO" id="GO:0005634">
    <property type="term" value="C:nucleus"/>
    <property type="evidence" value="ECO:0007669"/>
    <property type="project" value="UniProtKB-SubCell"/>
</dbReference>
<feature type="region of interest" description="Disordered" evidence="3">
    <location>
        <begin position="155"/>
        <end position="204"/>
    </location>
</feature>
<reference evidence="5" key="1">
    <citation type="submission" date="2020-12" db="EMBL/GenBank/DDBJ databases">
        <title>Metabolic potential, ecology and presence of endohyphal bacteria is reflected in genomic diversity of Mucoromycotina.</title>
        <authorList>
            <person name="Muszewska A."/>
            <person name="Okrasinska A."/>
            <person name="Steczkiewicz K."/>
            <person name="Drgas O."/>
            <person name="Orlowska M."/>
            <person name="Perlinska-Lenart U."/>
            <person name="Aleksandrzak-Piekarczyk T."/>
            <person name="Szatraj K."/>
            <person name="Zielenkiewicz U."/>
            <person name="Pilsyk S."/>
            <person name="Malc E."/>
            <person name="Mieczkowski P."/>
            <person name="Kruszewska J.S."/>
            <person name="Biernat P."/>
            <person name="Pawlowska J."/>
        </authorList>
    </citation>
    <scope>NUCLEOTIDE SEQUENCE</scope>
    <source>
        <strain evidence="5">CBS 226.32</strain>
    </source>
</reference>
<dbReference type="PROSITE" id="PS51037">
    <property type="entry name" value="YEATS"/>
    <property type="match status" value="1"/>
</dbReference>
<dbReference type="OrthoDB" id="1741717at2759"/>
<keyword evidence="6" id="KW-1185">Reference proteome</keyword>
<accession>A0A8H7UWW4</accession>
<dbReference type="GO" id="GO:0000785">
    <property type="term" value="C:chromatin"/>
    <property type="evidence" value="ECO:0007669"/>
    <property type="project" value="UniProtKB-ARBA"/>
</dbReference>
<proteinExistence type="predicted"/>
<sequence>MSVYTQDVKIICQNHVLKSSGKAADGHPWRNWKIKVVAVDNNREKRGKLNHLLDHVEYWLHPTFVNPVRDFKKEPYLLQEKGWGEFDMRVILYFKDSLHEPDPEEILFDLHFREPIYTIKHTIVFNNPSPELIRVLHMEIPTSDLQTTIHIDNRKRRPSPTMLAAKKIKTPPSVSSPSQYNTDGPMTPSSSNNNRYPTSPSSNILYQFDHESSTESDDLYRSVHGYRRQKKSTNQDGVIIDDIYNETDIENASSIHTKQIDENVRKAWGIPVGLDMLELAKRLTLLTPEQIEEVQTLIIKSKKDDTVVEDNDDEFMVDLYSLGPELLSQLWDYTTEKRSLPKAIALSPFSLVQANANI</sequence>
<name>A0A8H7UWW4_9FUNG</name>
<dbReference type="InterPro" id="IPR005033">
    <property type="entry name" value="YEATS"/>
</dbReference>
<evidence type="ECO:0000259" key="4">
    <source>
        <dbReference type="PROSITE" id="PS51037"/>
    </source>
</evidence>
<comment type="subcellular location">
    <subcellularLocation>
        <location evidence="2">Nucleus</location>
    </subcellularLocation>
</comment>
<dbReference type="EMBL" id="JAEPRC010000543">
    <property type="protein sequence ID" value="KAG2195098.1"/>
    <property type="molecule type" value="Genomic_DNA"/>
</dbReference>
<dbReference type="Gene3D" id="2.60.40.1970">
    <property type="entry name" value="YEATS domain"/>
    <property type="match status" value="1"/>
</dbReference>
<evidence type="ECO:0000313" key="6">
    <source>
        <dbReference type="Proteomes" id="UP000650833"/>
    </source>
</evidence>
<evidence type="ECO:0000256" key="1">
    <source>
        <dbReference type="ARBA" id="ARBA00023242"/>
    </source>
</evidence>
<evidence type="ECO:0000256" key="3">
    <source>
        <dbReference type="SAM" id="MobiDB-lite"/>
    </source>
</evidence>
<dbReference type="CDD" id="cd16905">
    <property type="entry name" value="YEATS_Taf14_like"/>
    <property type="match status" value="1"/>
</dbReference>
<feature type="compositionally biased region" description="Polar residues" evidence="3">
    <location>
        <begin position="172"/>
        <end position="204"/>
    </location>
</feature>
<feature type="domain" description="YEATS" evidence="4">
    <location>
        <begin position="1"/>
        <end position="139"/>
    </location>
</feature>
<protein>
    <recommendedName>
        <fullName evidence="4">YEATS domain-containing protein</fullName>
    </recommendedName>
</protein>
<dbReference type="Proteomes" id="UP000650833">
    <property type="component" value="Unassembled WGS sequence"/>
</dbReference>
<dbReference type="AlphaFoldDB" id="A0A8H7UWW4"/>
<dbReference type="PANTHER" id="PTHR23195">
    <property type="entry name" value="YEATS DOMAIN"/>
    <property type="match status" value="1"/>
</dbReference>
<keyword evidence="1 2" id="KW-0539">Nucleus</keyword>
<dbReference type="InterPro" id="IPR038704">
    <property type="entry name" value="YEAST_sf"/>
</dbReference>